<organism evidence="1">
    <name type="scientific">Nothobranchius korthausae</name>
    <dbReference type="NCBI Taxonomy" id="1143690"/>
    <lineage>
        <taxon>Eukaryota</taxon>
        <taxon>Metazoa</taxon>
        <taxon>Chordata</taxon>
        <taxon>Craniata</taxon>
        <taxon>Vertebrata</taxon>
        <taxon>Euteleostomi</taxon>
        <taxon>Actinopterygii</taxon>
        <taxon>Neopterygii</taxon>
        <taxon>Teleostei</taxon>
        <taxon>Neoteleostei</taxon>
        <taxon>Acanthomorphata</taxon>
        <taxon>Ovalentaria</taxon>
        <taxon>Atherinomorphae</taxon>
        <taxon>Cyprinodontiformes</taxon>
        <taxon>Nothobranchiidae</taxon>
        <taxon>Nothobranchius</taxon>
    </lineage>
</organism>
<reference evidence="1" key="2">
    <citation type="submission" date="2016-06" db="EMBL/GenBank/DDBJ databases">
        <title>The genome of a short-lived fish provides insights into sex chromosome evolution and the genetic control of aging.</title>
        <authorList>
            <person name="Reichwald K."/>
            <person name="Felder M."/>
            <person name="Petzold A."/>
            <person name="Koch P."/>
            <person name="Groth M."/>
            <person name="Platzer M."/>
        </authorList>
    </citation>
    <scope>NUCLEOTIDE SEQUENCE</scope>
    <source>
        <tissue evidence="1">Brain</tissue>
    </source>
</reference>
<accession>A0A1A8H2T2</accession>
<sequence length="61" mass="6885">NQISIFDSDHHTISSKVSLLPLGSRSFRCLHKQPRSSFSSHSSRPHNKSLTFLNKLPALLK</sequence>
<proteinExistence type="predicted"/>
<protein>
    <submittedName>
        <fullName evidence="1">Uncharacterized protein</fullName>
    </submittedName>
</protein>
<name>A0A1A8H2T2_9TELE</name>
<dbReference type="AlphaFoldDB" id="A0A1A8H2T2"/>
<gene>
    <name evidence="1" type="primary">OCS_05354</name>
</gene>
<dbReference type="EMBL" id="HAEC01008835">
    <property type="protein sequence ID" value="SBQ77050.1"/>
    <property type="molecule type" value="Transcribed_RNA"/>
</dbReference>
<reference evidence="1" key="1">
    <citation type="submission" date="2016-05" db="EMBL/GenBank/DDBJ databases">
        <authorList>
            <person name="Lavstsen T."/>
            <person name="Jespersen J.S."/>
        </authorList>
    </citation>
    <scope>NUCLEOTIDE SEQUENCE</scope>
    <source>
        <tissue evidence="1">Brain</tissue>
    </source>
</reference>
<feature type="non-terminal residue" evidence="1">
    <location>
        <position position="61"/>
    </location>
</feature>
<evidence type="ECO:0000313" key="1">
    <source>
        <dbReference type="EMBL" id="SBQ77050.1"/>
    </source>
</evidence>
<feature type="non-terminal residue" evidence="1">
    <location>
        <position position="1"/>
    </location>
</feature>